<evidence type="ECO:0000313" key="2">
    <source>
        <dbReference type="EMBL" id="OHT05413.1"/>
    </source>
</evidence>
<comment type="caution">
    <text evidence="2">The sequence shown here is derived from an EMBL/GenBank/DDBJ whole genome shotgun (WGS) entry which is preliminary data.</text>
</comment>
<protein>
    <submittedName>
        <fullName evidence="2">Uncharacterized protein</fullName>
    </submittedName>
</protein>
<organism evidence="2 3">
    <name type="scientific">Tritrichomonas foetus</name>
    <dbReference type="NCBI Taxonomy" id="1144522"/>
    <lineage>
        <taxon>Eukaryota</taxon>
        <taxon>Metamonada</taxon>
        <taxon>Parabasalia</taxon>
        <taxon>Tritrichomonadida</taxon>
        <taxon>Tritrichomonadidae</taxon>
        <taxon>Tritrichomonas</taxon>
    </lineage>
</organism>
<dbReference type="SUPFAM" id="SSF52047">
    <property type="entry name" value="RNI-like"/>
    <property type="match status" value="1"/>
</dbReference>
<dbReference type="PANTHER" id="PTHR24110:SF3">
    <property type="entry name" value="CENTROSOMAL PROTEIN OF 78 KDA"/>
    <property type="match status" value="1"/>
</dbReference>
<dbReference type="RefSeq" id="XP_068358549.1">
    <property type="nucleotide sequence ID" value="XM_068505229.1"/>
</dbReference>
<feature type="region of interest" description="Disordered" evidence="1">
    <location>
        <begin position="214"/>
        <end position="245"/>
    </location>
</feature>
<accession>A0A1J4K7L9</accession>
<dbReference type="AlphaFoldDB" id="A0A1J4K7L9"/>
<name>A0A1J4K7L9_9EUKA</name>
<dbReference type="EMBL" id="MLAK01000759">
    <property type="protein sequence ID" value="OHT05413.1"/>
    <property type="molecule type" value="Genomic_DNA"/>
</dbReference>
<reference evidence="2" key="1">
    <citation type="submission" date="2016-10" db="EMBL/GenBank/DDBJ databases">
        <authorList>
            <person name="Benchimol M."/>
            <person name="Almeida L.G."/>
            <person name="Vasconcelos A.T."/>
            <person name="Perreira-Neves A."/>
            <person name="Rosa I.A."/>
            <person name="Tasca T."/>
            <person name="Bogo M.R."/>
            <person name="de Souza W."/>
        </authorList>
    </citation>
    <scope>NUCLEOTIDE SEQUENCE [LARGE SCALE GENOMIC DNA]</scope>
    <source>
        <strain evidence="2">K</strain>
    </source>
</reference>
<dbReference type="PANTHER" id="PTHR24110">
    <property type="entry name" value="CENTROSOMAL PROTEIN OF 78 KDA"/>
    <property type="match status" value="1"/>
</dbReference>
<keyword evidence="3" id="KW-1185">Reference proteome</keyword>
<dbReference type="Gene3D" id="3.80.10.10">
    <property type="entry name" value="Ribonuclease Inhibitor"/>
    <property type="match status" value="1"/>
</dbReference>
<dbReference type="Proteomes" id="UP000179807">
    <property type="component" value="Unassembled WGS sequence"/>
</dbReference>
<dbReference type="VEuPathDB" id="TrichDB:TRFO_26900"/>
<dbReference type="GeneID" id="94839933"/>
<proteinExistence type="predicted"/>
<gene>
    <name evidence="2" type="ORF">TRFO_26900</name>
</gene>
<dbReference type="InterPro" id="IPR032675">
    <property type="entry name" value="LRR_dom_sf"/>
</dbReference>
<sequence length="308" mass="34863">MLADSAIRELASGKGGTYIFDLSDIDEQFYEPLLRTLQKFIPKNVESLGFNCDHLQDARRSANSGEPFPQSILRSIAKNRKHFIRNIVELLYHVIPRSTKLKTLKLSNIEFQLDQINRIAEAISKSVSFENLHFNRIPLGDEGLQAMIKRLDSNQIRSLSLLFCEITRKSTPILVNFAKSRTSTGKGISKIDLSSQEIPQKDIVRIQQALKISGTPSPKKTLGSPKKESLKGSPKGSTNGGKYEALKRENQELKAELERLRSSVKTAQYNERVFVIGRGAEQFVRFLNEIESKLHDLEEQRSQMTSFV</sequence>
<evidence type="ECO:0000313" key="3">
    <source>
        <dbReference type="Proteomes" id="UP000179807"/>
    </source>
</evidence>
<evidence type="ECO:0000256" key="1">
    <source>
        <dbReference type="SAM" id="MobiDB-lite"/>
    </source>
</evidence>